<dbReference type="Proteomes" id="UP001054837">
    <property type="component" value="Unassembled WGS sequence"/>
</dbReference>
<feature type="transmembrane region" description="Helical" evidence="6">
    <location>
        <begin position="183"/>
        <end position="206"/>
    </location>
</feature>
<feature type="transmembrane region" description="Helical" evidence="6">
    <location>
        <begin position="432"/>
        <end position="452"/>
    </location>
</feature>
<feature type="transmembrane region" description="Helical" evidence="6">
    <location>
        <begin position="245"/>
        <end position="264"/>
    </location>
</feature>
<dbReference type="PANTHER" id="PTHR24064">
    <property type="entry name" value="SOLUTE CARRIER FAMILY 22 MEMBER"/>
    <property type="match status" value="1"/>
</dbReference>
<dbReference type="AlphaFoldDB" id="A0AAV4QEG8"/>
<evidence type="ECO:0000256" key="4">
    <source>
        <dbReference type="ARBA" id="ARBA00023136"/>
    </source>
</evidence>
<evidence type="ECO:0000256" key="6">
    <source>
        <dbReference type="SAM" id="Phobius"/>
    </source>
</evidence>
<feature type="transmembrane region" description="Helical" evidence="6">
    <location>
        <begin position="159"/>
        <end position="177"/>
    </location>
</feature>
<evidence type="ECO:0000256" key="3">
    <source>
        <dbReference type="ARBA" id="ARBA00022989"/>
    </source>
</evidence>
<evidence type="ECO:0000256" key="5">
    <source>
        <dbReference type="SAM" id="MobiDB-lite"/>
    </source>
</evidence>
<name>A0AAV4QEG8_9ARAC</name>
<reference evidence="7 8" key="1">
    <citation type="submission" date="2021-06" db="EMBL/GenBank/DDBJ databases">
        <title>Caerostris darwini draft genome.</title>
        <authorList>
            <person name="Kono N."/>
            <person name="Arakawa K."/>
        </authorList>
    </citation>
    <scope>NUCLEOTIDE SEQUENCE [LARGE SCALE GENOMIC DNA]</scope>
</reference>
<dbReference type="EMBL" id="BPLQ01004404">
    <property type="protein sequence ID" value="GIY07830.1"/>
    <property type="molecule type" value="Genomic_DNA"/>
</dbReference>
<proteinExistence type="predicted"/>
<keyword evidence="3 6" id="KW-1133">Transmembrane helix</keyword>
<gene>
    <name evidence="7" type="primary">slc22a6-a</name>
    <name evidence="7" type="ORF">CDAR_379861</name>
</gene>
<accession>A0AAV4QEG8</accession>
<dbReference type="SUPFAM" id="SSF103473">
    <property type="entry name" value="MFS general substrate transporter"/>
    <property type="match status" value="1"/>
</dbReference>
<comment type="subcellular location">
    <subcellularLocation>
        <location evidence="1">Membrane</location>
        <topology evidence="1">Multi-pass membrane protein</topology>
    </subcellularLocation>
</comment>
<organism evidence="7 8">
    <name type="scientific">Caerostris darwini</name>
    <dbReference type="NCBI Taxonomy" id="1538125"/>
    <lineage>
        <taxon>Eukaryota</taxon>
        <taxon>Metazoa</taxon>
        <taxon>Ecdysozoa</taxon>
        <taxon>Arthropoda</taxon>
        <taxon>Chelicerata</taxon>
        <taxon>Arachnida</taxon>
        <taxon>Araneae</taxon>
        <taxon>Araneomorphae</taxon>
        <taxon>Entelegynae</taxon>
        <taxon>Araneoidea</taxon>
        <taxon>Araneidae</taxon>
        <taxon>Caerostris</taxon>
    </lineage>
</organism>
<comment type="caution">
    <text evidence="7">The sequence shown here is derived from an EMBL/GenBank/DDBJ whole genome shotgun (WGS) entry which is preliminary data.</text>
</comment>
<evidence type="ECO:0000256" key="2">
    <source>
        <dbReference type="ARBA" id="ARBA00022692"/>
    </source>
</evidence>
<feature type="transmembrane region" description="Helical" evidence="6">
    <location>
        <begin position="368"/>
        <end position="387"/>
    </location>
</feature>
<dbReference type="GO" id="GO:0016020">
    <property type="term" value="C:membrane"/>
    <property type="evidence" value="ECO:0007669"/>
    <property type="project" value="UniProtKB-SubCell"/>
</dbReference>
<dbReference type="Gene3D" id="1.20.1250.20">
    <property type="entry name" value="MFS general substrate transporter like domains"/>
    <property type="match status" value="1"/>
</dbReference>
<dbReference type="Pfam" id="PF00083">
    <property type="entry name" value="Sugar_tr"/>
    <property type="match status" value="1"/>
</dbReference>
<feature type="transmembrane region" description="Helical" evidence="6">
    <location>
        <begin position="218"/>
        <end position="239"/>
    </location>
</feature>
<evidence type="ECO:0000313" key="7">
    <source>
        <dbReference type="EMBL" id="GIY07830.1"/>
    </source>
</evidence>
<evidence type="ECO:0000256" key="1">
    <source>
        <dbReference type="ARBA" id="ARBA00004141"/>
    </source>
</evidence>
<feature type="transmembrane region" description="Helical" evidence="6">
    <location>
        <begin position="494"/>
        <end position="515"/>
    </location>
</feature>
<dbReference type="InterPro" id="IPR005828">
    <property type="entry name" value="MFS_sugar_transport-like"/>
</dbReference>
<keyword evidence="8" id="KW-1185">Reference proteome</keyword>
<keyword evidence="4 6" id="KW-0472">Membrane</keyword>
<sequence length="711" mass="79505">MTMISTAPSHLDRILLMVGSPGRYHLLVAFLLCCMQFPVSFSDHLLTFYTITPKHRCRADSNLTLGDYDLRPIVTENGKRFYSACNLYADPLDHSKGTKPCDDGWEFMLKKGESSVVTEWELVCERESLVALLPYVKAVAAMIGALVTGILADKYGRKYVLIMSLLFHTSFGVFLHFLPLYGIFATVFTIQGFLIAGVQCTSYLLLIENLPTKWHGKAALAIAIFQCSGQLILAVLAWLIRHWRYIQLVISAPGVVVIGYFWLLPRSLAWLVVENRQHSAHRQMARFSNESKLAVSPSLRLQVLKACRVALSMPHGYAARHRFETIICSARLRALAFTQYYIWFVASLVSKCTIEDLPAFRDNPFSRLFVQGILELSFVILIFLASGSVGLKLTQGSSLSICGICCMFSAIINHQVVQMRSQYVSEKGLHHFAPLFGLIGKCIAAASSYTLWMHAIKIFPTGIRGLGLGSCLLWSRVAYLFVPNIEDMDTHSQFVVLAMGGVLCFIGGLLSYWLFPDFTDRPLATIAEEVEIGRTKIINDNDLDYQDTTLPPEFKSNKSSNHHDAESGSHTTGSLNATLNRNILKRLADAFQRKTQKILQTTSNSITKLGCTKSPIHAVVGGGGGDVFEPVTGFVFKWDQAEPTVKLSEFEKELSTFWTPCNEPCEKKFFDKHLNSLNVLYNIDRNEMKDISQNDSVELEGHLEEPTDSTL</sequence>
<dbReference type="GO" id="GO:0022857">
    <property type="term" value="F:transmembrane transporter activity"/>
    <property type="evidence" value="ECO:0007669"/>
    <property type="project" value="InterPro"/>
</dbReference>
<evidence type="ECO:0000313" key="8">
    <source>
        <dbReference type="Proteomes" id="UP001054837"/>
    </source>
</evidence>
<feature type="transmembrane region" description="Helical" evidence="6">
    <location>
        <begin position="393"/>
        <end position="412"/>
    </location>
</feature>
<dbReference type="InterPro" id="IPR036259">
    <property type="entry name" value="MFS_trans_sf"/>
</dbReference>
<feature type="transmembrane region" description="Helical" evidence="6">
    <location>
        <begin position="132"/>
        <end position="152"/>
    </location>
</feature>
<feature type="region of interest" description="Disordered" evidence="5">
    <location>
        <begin position="549"/>
        <end position="575"/>
    </location>
</feature>
<protein>
    <submittedName>
        <fullName evidence="7">Solute carrier family 22 member 6-A</fullName>
    </submittedName>
</protein>
<keyword evidence="2 6" id="KW-0812">Transmembrane</keyword>